<evidence type="ECO:0000313" key="2">
    <source>
        <dbReference type="EMBL" id="EGG19075.1"/>
    </source>
</evidence>
<evidence type="ECO:0000256" key="1">
    <source>
        <dbReference type="SAM" id="MobiDB-lite"/>
    </source>
</evidence>
<dbReference type="EMBL" id="GL883016">
    <property type="protein sequence ID" value="EGG19075.1"/>
    <property type="molecule type" value="Genomic_DNA"/>
</dbReference>
<evidence type="ECO:0000313" key="3">
    <source>
        <dbReference type="Proteomes" id="UP000007797"/>
    </source>
</evidence>
<feature type="compositionally biased region" description="Low complexity" evidence="1">
    <location>
        <begin position="332"/>
        <end position="355"/>
    </location>
</feature>
<dbReference type="RefSeq" id="XP_004366708.1">
    <property type="nucleotide sequence ID" value="XM_004366651.1"/>
</dbReference>
<keyword evidence="3" id="KW-1185">Reference proteome</keyword>
<feature type="compositionally biased region" description="Polar residues" evidence="1">
    <location>
        <begin position="306"/>
        <end position="324"/>
    </location>
</feature>
<reference evidence="3" key="1">
    <citation type="journal article" date="2011" name="Genome Res.">
        <title>Phylogeny-wide analysis of social amoeba genomes highlights ancient origins for complex intercellular communication.</title>
        <authorList>
            <person name="Heidel A.J."/>
            <person name="Lawal H.M."/>
            <person name="Felder M."/>
            <person name="Schilde C."/>
            <person name="Helps N.R."/>
            <person name="Tunggal B."/>
            <person name="Rivero F."/>
            <person name="John U."/>
            <person name="Schleicher M."/>
            <person name="Eichinger L."/>
            <person name="Platzer M."/>
            <person name="Noegel A.A."/>
            <person name="Schaap P."/>
            <person name="Gloeckner G."/>
        </authorList>
    </citation>
    <scope>NUCLEOTIDE SEQUENCE [LARGE SCALE GENOMIC DNA]</scope>
    <source>
        <strain evidence="3">SH3</strain>
    </source>
</reference>
<feature type="compositionally biased region" description="Polar residues" evidence="1">
    <location>
        <begin position="273"/>
        <end position="285"/>
    </location>
</feature>
<protein>
    <submittedName>
        <fullName evidence="2">Uncharacterized protein</fullName>
    </submittedName>
</protein>
<feature type="compositionally biased region" description="Low complexity" evidence="1">
    <location>
        <begin position="191"/>
        <end position="203"/>
    </location>
</feature>
<dbReference type="GeneID" id="14871205"/>
<name>F4PZ46_CACFS</name>
<dbReference type="AlphaFoldDB" id="F4PZ46"/>
<dbReference type="Proteomes" id="UP000007797">
    <property type="component" value="Unassembled WGS sequence"/>
</dbReference>
<feature type="region of interest" description="Disordered" evidence="1">
    <location>
        <begin position="409"/>
        <end position="455"/>
    </location>
</feature>
<gene>
    <name evidence="2" type="ORF">DFA_02319</name>
</gene>
<organism evidence="2 3">
    <name type="scientific">Cavenderia fasciculata</name>
    <name type="common">Slime mold</name>
    <name type="synonym">Dictyostelium fasciculatum</name>
    <dbReference type="NCBI Taxonomy" id="261658"/>
    <lineage>
        <taxon>Eukaryota</taxon>
        <taxon>Amoebozoa</taxon>
        <taxon>Evosea</taxon>
        <taxon>Eumycetozoa</taxon>
        <taxon>Dictyostelia</taxon>
        <taxon>Acytosteliales</taxon>
        <taxon>Cavenderiaceae</taxon>
        <taxon>Cavenderia</taxon>
    </lineage>
</organism>
<proteinExistence type="predicted"/>
<dbReference type="KEGG" id="dfa:DFA_02319"/>
<feature type="region of interest" description="Disordered" evidence="1">
    <location>
        <begin position="178"/>
        <end position="248"/>
    </location>
</feature>
<sequence length="455" mass="49265">MNTSSPDFEISFMSLMEPIKAQLRHQTTSNYQLTVTGAGTDNIINFIKNTIGADKLAKPPTRSRSNKHRRYLTDIVIGVQENDDVKNLLLNHSPDFQVQLLGLTRLNVRVTDAAPKRENLVPALKLWTTAEPNFSRMSTSPKGSILTGYYSESELYLEKDKPISTANSKAVATVSVPTTHKQYREKKIEKVTNNIVNHTNKNYNKNRNRNRNGNGNNRNKRPSDEQTLQEEEKVNRAGNNKNVINTPPAVDQSISINVASPALSPIVLHDLPAQTSDSPNPSTIANGPPATAKDPPGTANAPLVIDNTSATPSAATQSPPSTDNSNDESDQSNGSSVTSNVSSSSSEPSVDGIDSPYKPPAPPRVSIAEAKELIKQEKAREALKKKSPIKQVTGSITNYFTHIPRFVKPAAKPTVTTSTTSTTSKSNNNVSKVFDPKVPSTNRTVTGGPKGAPTK</sequence>
<feature type="compositionally biased region" description="Low complexity" evidence="1">
    <location>
        <begin position="414"/>
        <end position="433"/>
    </location>
</feature>
<accession>F4PZ46</accession>
<feature type="region of interest" description="Disordered" evidence="1">
    <location>
        <begin position="271"/>
        <end position="363"/>
    </location>
</feature>